<organism evidence="1 2">
    <name type="scientific">Thermogutta terrifontis</name>
    <dbReference type="NCBI Taxonomy" id="1331910"/>
    <lineage>
        <taxon>Bacteria</taxon>
        <taxon>Pseudomonadati</taxon>
        <taxon>Planctomycetota</taxon>
        <taxon>Planctomycetia</taxon>
        <taxon>Pirellulales</taxon>
        <taxon>Thermoguttaceae</taxon>
        <taxon>Thermogutta</taxon>
    </lineage>
</organism>
<proteinExistence type="predicted"/>
<keyword evidence="2" id="KW-1185">Reference proteome</keyword>
<sequence length="62" mass="6755">MPSNGNRPGSRAAPFLAIPWTLTVVWDWQGETLAADGKSAPHPAWNMTLQNVCYIPLESSDS</sequence>
<evidence type="ECO:0000313" key="2">
    <source>
        <dbReference type="Proteomes" id="UP000215086"/>
    </source>
</evidence>
<gene>
    <name evidence="1" type="ORF">THTE_4031</name>
</gene>
<reference evidence="1 2" key="1">
    <citation type="journal article" name="Front. Microbiol.">
        <title>Sugar Metabolism of the First Thermophilic Planctomycete Thermogutta terrifontis: Comparative Genomic and Transcriptomic Approaches.</title>
        <authorList>
            <person name="Elcheninov A.G."/>
            <person name="Menzel P."/>
            <person name="Gudbergsdottir S.R."/>
            <person name="Slesarev A.I."/>
            <person name="Kadnikov V.V."/>
            <person name="Krogh A."/>
            <person name="Bonch-Osmolovskaya E.A."/>
            <person name="Peng X."/>
            <person name="Kublanov I.V."/>
        </authorList>
    </citation>
    <scope>NUCLEOTIDE SEQUENCE [LARGE SCALE GENOMIC DNA]</scope>
    <source>
        <strain evidence="1 2">R1</strain>
    </source>
</reference>
<name>A0A286RL12_9BACT</name>
<dbReference type="AlphaFoldDB" id="A0A286RL12"/>
<dbReference type="KEGG" id="ttf:THTE_4031"/>
<accession>A0A286RL12</accession>
<protein>
    <submittedName>
        <fullName evidence="1">Uncharacterized protein</fullName>
    </submittedName>
</protein>
<dbReference type="Proteomes" id="UP000215086">
    <property type="component" value="Chromosome"/>
</dbReference>
<evidence type="ECO:0000313" key="1">
    <source>
        <dbReference type="EMBL" id="ASV76632.1"/>
    </source>
</evidence>
<dbReference type="EMBL" id="CP018477">
    <property type="protein sequence ID" value="ASV76632.1"/>
    <property type="molecule type" value="Genomic_DNA"/>
</dbReference>